<proteinExistence type="predicted"/>
<dbReference type="PROSITE" id="PS51372">
    <property type="entry name" value="PRD_2"/>
    <property type="match status" value="2"/>
</dbReference>
<dbReference type="EMBL" id="FQTU01000013">
    <property type="protein sequence ID" value="SHF06360.1"/>
    <property type="molecule type" value="Genomic_DNA"/>
</dbReference>
<dbReference type="GO" id="GO:0008982">
    <property type="term" value="F:protein-N(PI)-phosphohistidine-sugar phosphotransferase activity"/>
    <property type="evidence" value="ECO:0007669"/>
    <property type="project" value="InterPro"/>
</dbReference>
<keyword evidence="5" id="KW-0804">Transcription</keyword>
<dbReference type="PANTHER" id="PTHR30185:SF18">
    <property type="entry name" value="TRANSCRIPTIONAL REGULATOR MTLR"/>
    <property type="match status" value="1"/>
</dbReference>
<dbReference type="GO" id="GO:0009401">
    <property type="term" value="P:phosphoenolpyruvate-dependent sugar phosphotransferase system"/>
    <property type="evidence" value="ECO:0007669"/>
    <property type="project" value="InterPro"/>
</dbReference>
<evidence type="ECO:0000313" key="9">
    <source>
        <dbReference type="EMBL" id="SHF06360.1"/>
    </source>
</evidence>
<gene>
    <name evidence="9" type="ORF">SAMN02746064_01796</name>
</gene>
<dbReference type="InterPro" id="IPR011608">
    <property type="entry name" value="PRD"/>
</dbReference>
<dbReference type="SUPFAM" id="SSF52794">
    <property type="entry name" value="PTS system IIB component-like"/>
    <property type="match status" value="1"/>
</dbReference>
<organism evidence="9 10">
    <name type="scientific">Alkalibacter saccharofermentans DSM 14828</name>
    <dbReference type="NCBI Taxonomy" id="1120975"/>
    <lineage>
        <taxon>Bacteria</taxon>
        <taxon>Bacillati</taxon>
        <taxon>Bacillota</taxon>
        <taxon>Clostridia</taxon>
        <taxon>Eubacteriales</taxon>
        <taxon>Eubacteriaceae</taxon>
        <taxon>Alkalibacter</taxon>
    </lineage>
</organism>
<dbReference type="SUPFAM" id="SSF55804">
    <property type="entry name" value="Phoshotransferase/anion transport protein"/>
    <property type="match status" value="1"/>
</dbReference>
<keyword evidence="10" id="KW-1185">Reference proteome</keyword>
<evidence type="ECO:0000256" key="4">
    <source>
        <dbReference type="ARBA" id="ARBA00023159"/>
    </source>
</evidence>
<dbReference type="InterPro" id="IPR007737">
    <property type="entry name" value="Mga_HTH"/>
</dbReference>
<evidence type="ECO:0000259" key="8">
    <source>
        <dbReference type="PROSITE" id="PS51372"/>
    </source>
</evidence>
<dbReference type="Pfam" id="PF00359">
    <property type="entry name" value="PTS_EIIA_2"/>
    <property type="match status" value="1"/>
</dbReference>
<name>A0A1M4YKT4_9FIRM</name>
<feature type="domain" description="PTS EIIB type-2" evidence="7">
    <location>
        <begin position="426"/>
        <end position="517"/>
    </location>
</feature>
<dbReference type="InterPro" id="IPR036388">
    <property type="entry name" value="WH-like_DNA-bd_sf"/>
</dbReference>
<dbReference type="CDD" id="cd05568">
    <property type="entry name" value="PTS_IIB_bgl_like"/>
    <property type="match status" value="1"/>
</dbReference>
<dbReference type="RefSeq" id="WP_073271211.1">
    <property type="nucleotide sequence ID" value="NZ_FQTU01000013.1"/>
</dbReference>
<dbReference type="AlphaFoldDB" id="A0A1M4YKT4"/>
<dbReference type="SUPFAM" id="SSF63520">
    <property type="entry name" value="PTS-regulatory domain, PRD"/>
    <property type="match status" value="2"/>
</dbReference>
<accession>A0A1M4YKT4</accession>
<dbReference type="Proteomes" id="UP000184251">
    <property type="component" value="Unassembled WGS sequence"/>
</dbReference>
<evidence type="ECO:0000256" key="3">
    <source>
        <dbReference type="ARBA" id="ARBA00023015"/>
    </source>
</evidence>
<evidence type="ECO:0000256" key="5">
    <source>
        <dbReference type="ARBA" id="ARBA00023163"/>
    </source>
</evidence>
<dbReference type="InterPro" id="IPR036095">
    <property type="entry name" value="PTS_EIIB-like_sf"/>
</dbReference>
<dbReference type="InterPro" id="IPR002178">
    <property type="entry name" value="PTS_EIIA_type-2_dom"/>
</dbReference>
<evidence type="ECO:0000256" key="2">
    <source>
        <dbReference type="ARBA" id="ARBA00022737"/>
    </source>
</evidence>
<feature type="domain" description="PRD" evidence="8">
    <location>
        <begin position="202"/>
        <end position="307"/>
    </location>
</feature>
<sequence>MKINSRQLQVLRYILDNKTQASNEIADKLDIHPRTLYRDLNKITSWIEENQVLPKGRISAGFETLWEGDARKKVEDLIEQDLGTTKYDPEKRRFIILSELLLSSEPVKIFYLADKLNVTENTVISDLDKVEVFLKDYCLELVRKPGLGLYVKGDEKRIRNAIMNIFYQGLDLKDVRELIKKKITETSSEKAHVNIADRLLGLVEEETIIRVEEVIRSMEKELGEKLTDDAYIGLLIHTILAISRLKSGDTIKVSEEVLSNLRPTPEFEVAQKAGAKLGKEFGIKIPIDEVAYITMHLRGAKVSIERLPTEKGTYLKYDVTGIVNRMLKKAAELTGIEFNNDKDLYMGLLIHLKPAITRLELNMPIRNPLLEAIKKQYKDLFDLSQTILKVLEDEIGCEIPEEETGFVAMHLGAYLERKKSAKKERVHILVVCPSGLGTSRLLSSKLIKEVGEIEVVGHTAIEETEDFLAEHPGVDLVVSTINLGERSFDYIVVNPLLTGEDVMALKKRIGIVGIDDYNVDIKSQDQVNSYGKKQTFDMVKLKRYIEASEKLNRDFFLKEKITINNRDELLKYIARYVSGQDRARVEKLFEDIKRREDLMGTAIKSKNLALVHAKSESVDEVIAGVFRTKSPVAFTDAEGNKELVDTVLMLLMGCDTPREHKEMLSQLSAMIVEAEDFIPMLRIGDEEEIKEVVMISFNQFIQNYIKNCKV</sequence>
<keyword evidence="2" id="KW-0677">Repeat</keyword>
<protein>
    <submittedName>
        <fullName evidence="9">Transcriptional antiterminator, BglG family</fullName>
    </submittedName>
</protein>
<dbReference type="Gene3D" id="1.10.1790.10">
    <property type="entry name" value="PRD domain"/>
    <property type="match status" value="2"/>
</dbReference>
<dbReference type="InterPro" id="IPR013011">
    <property type="entry name" value="PTS_EIIB_2"/>
</dbReference>
<keyword evidence="3" id="KW-0805">Transcription regulation</keyword>
<dbReference type="InterPro" id="IPR050661">
    <property type="entry name" value="BglG_antiterminators"/>
</dbReference>
<dbReference type="Gene3D" id="3.40.50.2300">
    <property type="match status" value="1"/>
</dbReference>
<keyword evidence="4" id="KW-0010">Activator</keyword>
<dbReference type="PANTHER" id="PTHR30185">
    <property type="entry name" value="CRYPTIC BETA-GLUCOSIDE BGL OPERON ANTITERMINATOR"/>
    <property type="match status" value="1"/>
</dbReference>
<dbReference type="InterPro" id="IPR016152">
    <property type="entry name" value="PTrfase/Anion_transptr"/>
</dbReference>
<evidence type="ECO:0000256" key="1">
    <source>
        <dbReference type="ARBA" id="ARBA00022679"/>
    </source>
</evidence>
<evidence type="ECO:0000259" key="7">
    <source>
        <dbReference type="PROSITE" id="PS51099"/>
    </source>
</evidence>
<dbReference type="GO" id="GO:0006355">
    <property type="term" value="P:regulation of DNA-templated transcription"/>
    <property type="evidence" value="ECO:0007669"/>
    <property type="project" value="InterPro"/>
</dbReference>
<keyword evidence="1" id="KW-0808">Transferase</keyword>
<dbReference type="Pfam" id="PF05043">
    <property type="entry name" value="Mga"/>
    <property type="match status" value="1"/>
</dbReference>
<dbReference type="Gene3D" id="3.40.930.10">
    <property type="entry name" value="Mannitol-specific EII, Chain A"/>
    <property type="match status" value="1"/>
</dbReference>
<feature type="domain" description="PRD" evidence="8">
    <location>
        <begin position="314"/>
        <end position="421"/>
    </location>
</feature>
<evidence type="ECO:0000313" key="10">
    <source>
        <dbReference type="Proteomes" id="UP000184251"/>
    </source>
</evidence>
<dbReference type="PROSITE" id="PS51094">
    <property type="entry name" value="PTS_EIIA_TYPE_2"/>
    <property type="match status" value="1"/>
</dbReference>
<dbReference type="Pfam" id="PF00874">
    <property type="entry name" value="PRD"/>
    <property type="match status" value="2"/>
</dbReference>
<dbReference type="OrthoDB" id="3175596at2"/>
<dbReference type="Gene3D" id="1.10.10.10">
    <property type="entry name" value="Winged helix-like DNA-binding domain superfamily/Winged helix DNA-binding domain"/>
    <property type="match status" value="1"/>
</dbReference>
<evidence type="ECO:0000259" key="6">
    <source>
        <dbReference type="PROSITE" id="PS51094"/>
    </source>
</evidence>
<dbReference type="PROSITE" id="PS51099">
    <property type="entry name" value="PTS_EIIB_TYPE_2"/>
    <property type="match status" value="1"/>
</dbReference>
<reference evidence="9 10" key="1">
    <citation type="submission" date="2016-11" db="EMBL/GenBank/DDBJ databases">
        <authorList>
            <person name="Jaros S."/>
            <person name="Januszkiewicz K."/>
            <person name="Wedrychowicz H."/>
        </authorList>
    </citation>
    <scope>NUCLEOTIDE SEQUENCE [LARGE SCALE GENOMIC DNA]</scope>
    <source>
        <strain evidence="9 10">DSM 14828</strain>
    </source>
</reference>
<dbReference type="InterPro" id="IPR036634">
    <property type="entry name" value="PRD_sf"/>
</dbReference>
<dbReference type="STRING" id="1120975.SAMN02746064_01796"/>
<feature type="domain" description="PTS EIIA type-2" evidence="6">
    <location>
        <begin position="549"/>
        <end position="696"/>
    </location>
</feature>